<keyword evidence="3" id="KW-1185">Reference proteome</keyword>
<reference evidence="2" key="2">
    <citation type="submission" date="2020-11" db="EMBL/GenBank/DDBJ databases">
        <authorList>
            <person name="McCartney M.A."/>
            <person name="Auch B."/>
            <person name="Kono T."/>
            <person name="Mallez S."/>
            <person name="Becker A."/>
            <person name="Gohl D.M."/>
            <person name="Silverstein K.A.T."/>
            <person name="Koren S."/>
            <person name="Bechman K.B."/>
            <person name="Herman A."/>
            <person name="Abrahante J.E."/>
            <person name="Garbe J."/>
        </authorList>
    </citation>
    <scope>NUCLEOTIDE SEQUENCE</scope>
    <source>
        <strain evidence="2">Duluth1</strain>
        <tissue evidence="2">Whole animal</tissue>
    </source>
</reference>
<evidence type="ECO:0000313" key="2">
    <source>
        <dbReference type="EMBL" id="KAH3787550.1"/>
    </source>
</evidence>
<proteinExistence type="predicted"/>
<feature type="region of interest" description="Disordered" evidence="1">
    <location>
        <begin position="80"/>
        <end position="104"/>
    </location>
</feature>
<sequence length="104" mass="11594">MQIINIQSERFGQWATPHQTIAVIAELSEGSRLHEYRFTVIGNAFSTSDFGREFNSGTVLYRPVYLRPTMTNRAFPPLCAHGNHAAKAEPGPPVHKSQPMSTQP</sequence>
<dbReference type="Proteomes" id="UP000828390">
    <property type="component" value="Unassembled WGS sequence"/>
</dbReference>
<evidence type="ECO:0000256" key="1">
    <source>
        <dbReference type="SAM" id="MobiDB-lite"/>
    </source>
</evidence>
<evidence type="ECO:0000313" key="3">
    <source>
        <dbReference type="Proteomes" id="UP000828390"/>
    </source>
</evidence>
<reference evidence="2" key="1">
    <citation type="journal article" date="2019" name="bioRxiv">
        <title>The Genome of the Zebra Mussel, Dreissena polymorpha: A Resource for Invasive Species Research.</title>
        <authorList>
            <person name="McCartney M.A."/>
            <person name="Auch B."/>
            <person name="Kono T."/>
            <person name="Mallez S."/>
            <person name="Zhang Y."/>
            <person name="Obille A."/>
            <person name="Becker A."/>
            <person name="Abrahante J.E."/>
            <person name="Garbe J."/>
            <person name="Badalamenti J.P."/>
            <person name="Herman A."/>
            <person name="Mangelson H."/>
            <person name="Liachko I."/>
            <person name="Sullivan S."/>
            <person name="Sone E.D."/>
            <person name="Koren S."/>
            <person name="Silverstein K.A.T."/>
            <person name="Beckman K.B."/>
            <person name="Gohl D.M."/>
        </authorList>
    </citation>
    <scope>NUCLEOTIDE SEQUENCE</scope>
    <source>
        <strain evidence="2">Duluth1</strain>
        <tissue evidence="2">Whole animal</tissue>
    </source>
</reference>
<comment type="caution">
    <text evidence="2">The sequence shown here is derived from an EMBL/GenBank/DDBJ whole genome shotgun (WGS) entry which is preliminary data.</text>
</comment>
<name>A0A9D4IUT8_DREPO</name>
<accession>A0A9D4IUT8</accession>
<gene>
    <name evidence="2" type="ORF">DPMN_165676</name>
</gene>
<protein>
    <submittedName>
        <fullName evidence="2">Uncharacterized protein</fullName>
    </submittedName>
</protein>
<organism evidence="2 3">
    <name type="scientific">Dreissena polymorpha</name>
    <name type="common">Zebra mussel</name>
    <name type="synonym">Mytilus polymorpha</name>
    <dbReference type="NCBI Taxonomy" id="45954"/>
    <lineage>
        <taxon>Eukaryota</taxon>
        <taxon>Metazoa</taxon>
        <taxon>Spiralia</taxon>
        <taxon>Lophotrochozoa</taxon>
        <taxon>Mollusca</taxon>
        <taxon>Bivalvia</taxon>
        <taxon>Autobranchia</taxon>
        <taxon>Heteroconchia</taxon>
        <taxon>Euheterodonta</taxon>
        <taxon>Imparidentia</taxon>
        <taxon>Neoheterodontei</taxon>
        <taxon>Myida</taxon>
        <taxon>Dreissenoidea</taxon>
        <taxon>Dreissenidae</taxon>
        <taxon>Dreissena</taxon>
    </lineage>
</organism>
<dbReference type="AlphaFoldDB" id="A0A9D4IUT8"/>
<dbReference type="EMBL" id="JAIWYP010000008">
    <property type="protein sequence ID" value="KAH3787550.1"/>
    <property type="molecule type" value="Genomic_DNA"/>
</dbReference>